<feature type="compositionally biased region" description="Low complexity" evidence="1">
    <location>
        <begin position="100"/>
        <end position="109"/>
    </location>
</feature>
<feature type="region of interest" description="Disordered" evidence="1">
    <location>
        <begin position="560"/>
        <end position="579"/>
    </location>
</feature>
<evidence type="ECO:0000313" key="3">
    <source>
        <dbReference type="Proteomes" id="UP000053890"/>
    </source>
</evidence>
<feature type="region of interest" description="Disordered" evidence="1">
    <location>
        <begin position="1"/>
        <end position="163"/>
    </location>
</feature>
<feature type="compositionally biased region" description="Low complexity" evidence="1">
    <location>
        <begin position="426"/>
        <end position="441"/>
    </location>
</feature>
<organism evidence="2 3">
    <name type="scientific">Rhodotorula graminis (strain WP1)</name>
    <dbReference type="NCBI Taxonomy" id="578459"/>
    <lineage>
        <taxon>Eukaryota</taxon>
        <taxon>Fungi</taxon>
        <taxon>Dikarya</taxon>
        <taxon>Basidiomycota</taxon>
        <taxon>Pucciniomycotina</taxon>
        <taxon>Microbotryomycetes</taxon>
        <taxon>Sporidiobolales</taxon>
        <taxon>Sporidiobolaceae</taxon>
        <taxon>Rhodotorula</taxon>
    </lineage>
</organism>
<feature type="region of interest" description="Disordered" evidence="1">
    <location>
        <begin position="426"/>
        <end position="475"/>
    </location>
</feature>
<feature type="region of interest" description="Disordered" evidence="1">
    <location>
        <begin position="515"/>
        <end position="550"/>
    </location>
</feature>
<sequence length="906" mass="95164">MYPLVPLADDPLPPPSPSYTHSSASSTSRSHRRPADLHSLSSRESDWSSSSDAEHISEEDEGDDDAFDLVSSAELPPPVASAPAAPPAADVASIRSLGTATSSNDSASESADDSDSPSHMKLSFPDPLNASSSSAASDGGQAHSERDRGGEQPGRTANLDESILLDGEGAYSLLLDARTAPASSSAADEAAEPDSGSGLTSPLLRAQDEPPIGVDSGDEDEQRVRAVEGGVGEWVRRTRLSAKKREQGMRERGVQTVRSVEGDGDDVKLELESSVLSSMAGSSLVSSQATVVPAAAQVAVAAPELVEPPEQRPLASEPLSPVVEDATAAVQRQVRRDASHALFQRRRTLLAVALATTLALSASIWLGPSSAGPGVVVGTRACERDGPRAGAQAVRPDVGQSHPSTADAPTAAAWLETVLGDVVSPSPSAGAAAVEPAAASPSSPPSPRRKLFPVAEPVSPSSPAKPEPSTAAAPVHVHSSTRPCAACALATLSAAPRRAVVPFAPAVRAPTATAVAHGKRCGHPRPRRARVELGTGPGVEQQGGAEEETERVSLFREPAAVADSPVDAPEAQQLPPQARRLQDRVHDLVVERLARAQRVVPPASHAHGVADRAGRLARSTGALVTQSTHAGFAAVVERARRLSRRAHVRKSVRALGSSSGARTRREVERLVRSVRRAPELTHDVVGHIKAQSRRAGRVTEAGRRAMVEAALTAQLPHRARRALRRLEASTPSRRQLKEAASSRLPRLDLRADLDLVVARIRSYASSRLARASVGRAAVDVVSKRCTGAVQEGAEESRRHSTLLARLRLDFAGLAAHLHRIQRHPTGLCECGEEETRAHFLLACPLYAAPRAALVRATGKDAMPPLATLLTDLALARPVLKFVNDTGRFPRLHEAVKDSAGTVKQGV</sequence>
<feature type="compositionally biased region" description="Low complexity" evidence="1">
    <location>
        <begin position="18"/>
        <end position="28"/>
    </location>
</feature>
<evidence type="ECO:0000313" key="2">
    <source>
        <dbReference type="EMBL" id="KPV71590.1"/>
    </source>
</evidence>
<dbReference type="OrthoDB" id="2529282at2759"/>
<protein>
    <recommendedName>
        <fullName evidence="4">Reverse transcriptase zinc-binding domain-containing protein</fullName>
    </recommendedName>
</protein>
<reference evidence="2 3" key="1">
    <citation type="journal article" date="2015" name="Front. Microbiol.">
        <title>Genome sequence of the plant growth promoting endophytic yeast Rhodotorula graminis WP1.</title>
        <authorList>
            <person name="Firrincieli A."/>
            <person name="Otillar R."/>
            <person name="Salamov A."/>
            <person name="Schmutz J."/>
            <person name="Khan Z."/>
            <person name="Redman R.S."/>
            <person name="Fleck N.D."/>
            <person name="Lindquist E."/>
            <person name="Grigoriev I.V."/>
            <person name="Doty S.L."/>
        </authorList>
    </citation>
    <scope>NUCLEOTIDE SEQUENCE [LARGE SCALE GENOMIC DNA]</scope>
    <source>
        <strain evidence="2 3">WP1</strain>
    </source>
</reference>
<dbReference type="STRING" id="578459.A0A0P9EDY6"/>
<feature type="compositionally biased region" description="Low complexity" evidence="1">
    <location>
        <begin position="1"/>
        <end position="10"/>
    </location>
</feature>
<proteinExistence type="predicted"/>
<accession>A0A0P9EDY6</accession>
<feature type="compositionally biased region" description="Acidic residues" evidence="1">
    <location>
        <begin position="57"/>
        <end position="67"/>
    </location>
</feature>
<gene>
    <name evidence="2" type="ORF">RHOBADRAFT_56623</name>
</gene>
<name>A0A0P9EDY6_RHOGW</name>
<feature type="compositionally biased region" description="Basic and acidic residues" evidence="1">
    <location>
        <begin position="33"/>
        <end position="56"/>
    </location>
</feature>
<evidence type="ECO:0000256" key="1">
    <source>
        <dbReference type="SAM" id="MobiDB-lite"/>
    </source>
</evidence>
<dbReference type="AlphaFoldDB" id="A0A0P9EDY6"/>
<dbReference type="Proteomes" id="UP000053890">
    <property type="component" value="Unassembled WGS sequence"/>
</dbReference>
<dbReference type="EMBL" id="KQ474093">
    <property type="protein sequence ID" value="KPV71590.1"/>
    <property type="molecule type" value="Genomic_DNA"/>
</dbReference>
<feature type="compositionally biased region" description="Basic residues" evidence="1">
    <location>
        <begin position="517"/>
        <end position="528"/>
    </location>
</feature>
<dbReference type="GeneID" id="28978881"/>
<feature type="region of interest" description="Disordered" evidence="1">
    <location>
        <begin position="387"/>
        <end position="407"/>
    </location>
</feature>
<feature type="compositionally biased region" description="Low complexity" evidence="1">
    <location>
        <begin position="560"/>
        <end position="571"/>
    </location>
</feature>
<evidence type="ECO:0008006" key="4">
    <source>
        <dbReference type="Google" id="ProtNLM"/>
    </source>
</evidence>
<dbReference type="RefSeq" id="XP_018267639.1">
    <property type="nucleotide sequence ID" value="XM_018418434.1"/>
</dbReference>
<feature type="compositionally biased region" description="Low complexity" evidence="1">
    <location>
        <begin position="453"/>
        <end position="474"/>
    </location>
</feature>
<feature type="region of interest" description="Disordered" evidence="1">
    <location>
        <begin position="179"/>
        <end position="221"/>
    </location>
</feature>
<feature type="compositionally biased region" description="Pro residues" evidence="1">
    <location>
        <begin position="75"/>
        <end position="86"/>
    </location>
</feature>
<keyword evidence="3" id="KW-1185">Reference proteome</keyword>